<comment type="similarity">
    <text evidence="7">Belongs to the DHHC palmitoyltransferase family.</text>
</comment>
<reference evidence="9" key="1">
    <citation type="submission" date="2015-07" db="EMBL/GenBank/DDBJ databases">
        <title>Adaptation to a free-living lifestyle via gene acquisitions in the diplomonad Trepomonas sp. PC1.</title>
        <authorList>
            <person name="Xu F."/>
            <person name="Jerlstrom-Hultqvist J."/>
            <person name="Kolisko M."/>
            <person name="Simpson A.G.B."/>
            <person name="Roger A.J."/>
            <person name="Svard S.G."/>
            <person name="Andersson J.O."/>
        </authorList>
    </citation>
    <scope>NUCLEOTIDE SEQUENCE</scope>
    <source>
        <strain evidence="9">PC1</strain>
    </source>
</reference>
<feature type="transmembrane region" description="Helical" evidence="7">
    <location>
        <begin position="165"/>
        <end position="185"/>
    </location>
</feature>
<keyword evidence="4 7" id="KW-1133">Transmembrane helix</keyword>
<sequence>MYINFNNSTPMRNYQRFKLATQKSKQVTDQCFERNIKTLMHTETFIIHTAVQISTIGTVLLFSIPNYSVASLIIWGLIYTFLLIQFFSSWFLAWRADPGRIDIIPINEVPKAESTPTYCAKCNSYRPAGAKHCSMCNRCTADFDHHCPWVLNCVGRGNYFYFCKYIFYGFATEVFSNVCGLISLLKKEFGANLNLNWAQMKTAYFVTLGFNLFGTAFLAVMLVAHLGMILRGIGTNQKLNMKRVGQQLPKMRINNIKIRLGKSWLKRLLWM</sequence>
<dbReference type="PANTHER" id="PTHR12246">
    <property type="entry name" value="PALMITOYLTRANSFERASE ZDHHC16"/>
    <property type="match status" value="1"/>
</dbReference>
<comment type="domain">
    <text evidence="7">The DHHC domain is required for palmitoyltransferase activity.</text>
</comment>
<keyword evidence="3 7" id="KW-0812">Transmembrane</keyword>
<feature type="domain" description="Palmitoyltransferase DHHC" evidence="8">
    <location>
        <begin position="115"/>
        <end position="240"/>
    </location>
</feature>
<dbReference type="EC" id="2.3.1.225" evidence="7"/>
<feature type="transmembrane region" description="Helical" evidence="7">
    <location>
        <begin position="205"/>
        <end position="233"/>
    </location>
</feature>
<feature type="transmembrane region" description="Helical" evidence="7">
    <location>
        <begin position="70"/>
        <end position="93"/>
    </location>
</feature>
<evidence type="ECO:0000256" key="3">
    <source>
        <dbReference type="ARBA" id="ARBA00022692"/>
    </source>
</evidence>
<protein>
    <recommendedName>
        <fullName evidence="7">Palmitoyltransferase</fullName>
        <ecNumber evidence="7">2.3.1.225</ecNumber>
    </recommendedName>
</protein>
<dbReference type="GO" id="GO:0019706">
    <property type="term" value="F:protein-cysteine S-palmitoyltransferase activity"/>
    <property type="evidence" value="ECO:0007669"/>
    <property type="project" value="UniProtKB-EC"/>
</dbReference>
<dbReference type="PROSITE" id="PS50216">
    <property type="entry name" value="DHHC"/>
    <property type="match status" value="1"/>
</dbReference>
<keyword evidence="2 7" id="KW-0808">Transferase</keyword>
<gene>
    <name evidence="9" type="ORF">TPC1_10726</name>
</gene>
<comment type="subcellular location">
    <subcellularLocation>
        <location evidence="1">Membrane</location>
        <topology evidence="1">Multi-pass membrane protein</topology>
    </subcellularLocation>
</comment>
<evidence type="ECO:0000256" key="1">
    <source>
        <dbReference type="ARBA" id="ARBA00004141"/>
    </source>
</evidence>
<keyword evidence="6 7" id="KW-0012">Acyltransferase</keyword>
<keyword evidence="5 7" id="KW-0472">Membrane</keyword>
<dbReference type="EMBL" id="GDID01000539">
    <property type="protein sequence ID" value="JAP96067.1"/>
    <property type="molecule type" value="Transcribed_RNA"/>
</dbReference>
<evidence type="ECO:0000256" key="7">
    <source>
        <dbReference type="RuleBase" id="RU079119"/>
    </source>
</evidence>
<dbReference type="Pfam" id="PF01529">
    <property type="entry name" value="DHHC"/>
    <property type="match status" value="1"/>
</dbReference>
<comment type="catalytic activity">
    <reaction evidence="7">
        <text>L-cysteinyl-[protein] + hexadecanoyl-CoA = S-hexadecanoyl-L-cysteinyl-[protein] + CoA</text>
        <dbReference type="Rhea" id="RHEA:36683"/>
        <dbReference type="Rhea" id="RHEA-COMP:10131"/>
        <dbReference type="Rhea" id="RHEA-COMP:11032"/>
        <dbReference type="ChEBI" id="CHEBI:29950"/>
        <dbReference type="ChEBI" id="CHEBI:57287"/>
        <dbReference type="ChEBI" id="CHEBI:57379"/>
        <dbReference type="ChEBI" id="CHEBI:74151"/>
        <dbReference type="EC" id="2.3.1.225"/>
    </reaction>
</comment>
<dbReference type="InterPro" id="IPR039859">
    <property type="entry name" value="PFA4/ZDH16/20/ERF2-like"/>
</dbReference>
<accession>A0A146KHY0</accession>
<evidence type="ECO:0000256" key="5">
    <source>
        <dbReference type="ARBA" id="ARBA00023136"/>
    </source>
</evidence>
<evidence type="ECO:0000256" key="6">
    <source>
        <dbReference type="ARBA" id="ARBA00023315"/>
    </source>
</evidence>
<evidence type="ECO:0000259" key="8">
    <source>
        <dbReference type="Pfam" id="PF01529"/>
    </source>
</evidence>
<evidence type="ECO:0000256" key="4">
    <source>
        <dbReference type="ARBA" id="ARBA00022989"/>
    </source>
</evidence>
<evidence type="ECO:0000256" key="2">
    <source>
        <dbReference type="ARBA" id="ARBA00022679"/>
    </source>
</evidence>
<evidence type="ECO:0000313" key="9">
    <source>
        <dbReference type="EMBL" id="JAP96067.1"/>
    </source>
</evidence>
<dbReference type="InterPro" id="IPR001594">
    <property type="entry name" value="Palmitoyltrfase_DHHC"/>
</dbReference>
<proteinExistence type="inferred from homology"/>
<organism evidence="9">
    <name type="scientific">Trepomonas sp. PC1</name>
    <dbReference type="NCBI Taxonomy" id="1076344"/>
    <lineage>
        <taxon>Eukaryota</taxon>
        <taxon>Metamonada</taxon>
        <taxon>Diplomonadida</taxon>
        <taxon>Hexamitidae</taxon>
        <taxon>Hexamitinae</taxon>
        <taxon>Trepomonas</taxon>
    </lineage>
</organism>
<name>A0A146KHY0_9EUKA</name>
<dbReference type="AlphaFoldDB" id="A0A146KHY0"/>
<feature type="transmembrane region" description="Helical" evidence="7">
    <location>
        <begin position="44"/>
        <end position="64"/>
    </location>
</feature>
<dbReference type="GO" id="GO:0016020">
    <property type="term" value="C:membrane"/>
    <property type="evidence" value="ECO:0007669"/>
    <property type="project" value="UniProtKB-SubCell"/>
</dbReference>